<dbReference type="SUPFAM" id="SSF46689">
    <property type="entry name" value="Homeodomain-like"/>
    <property type="match status" value="1"/>
</dbReference>
<dbReference type="STRING" id="5722.A2G1U5"/>
<feature type="domain" description="Myb-like" evidence="1">
    <location>
        <begin position="73"/>
        <end position="123"/>
    </location>
</feature>
<dbReference type="AlphaFoldDB" id="A2G1U5"/>
<feature type="domain" description="HTH myb-type" evidence="2">
    <location>
        <begin position="20"/>
        <end position="72"/>
    </location>
</feature>
<sequence>MFQLLTLQNIAQLPKSGGGGKPHPRSKFSRKEDEQLTYLVESIGDDLDWKAIASKMPDRTPRQCKERWTNYLAPNLDKSPWKEEEDQLLIKKYEELGPRWRLIAKSFPNRTEISVKNRMKKNLRKQLKNQRFIERLAQSYALMQQKNMTFIQNNAQIQNSQNQIQNIQKPAEIQYTSPVSDYPLDDVFLNDFSQSNDDEILLDPEFSLM</sequence>
<dbReference type="PANTHER" id="PTHR45614:SF253">
    <property type="entry name" value="CHROMOSOME UNDETERMINED SCAFFOLD_38, WHOLE GENOME SHOTGUN SEQUENCE"/>
    <property type="match status" value="1"/>
</dbReference>
<dbReference type="InterPro" id="IPR017930">
    <property type="entry name" value="Myb_dom"/>
</dbReference>
<dbReference type="GO" id="GO:0005634">
    <property type="term" value="C:nucleus"/>
    <property type="evidence" value="ECO:0000318"/>
    <property type="project" value="GO_Central"/>
</dbReference>
<dbReference type="InterPro" id="IPR001005">
    <property type="entry name" value="SANT/Myb"/>
</dbReference>
<proteinExistence type="predicted"/>
<reference evidence="3" key="2">
    <citation type="journal article" date="2007" name="Science">
        <title>Draft genome sequence of the sexually transmitted pathogen Trichomonas vaginalis.</title>
        <authorList>
            <person name="Carlton J.M."/>
            <person name="Hirt R.P."/>
            <person name="Silva J.C."/>
            <person name="Delcher A.L."/>
            <person name="Schatz M."/>
            <person name="Zhao Q."/>
            <person name="Wortman J.R."/>
            <person name="Bidwell S.L."/>
            <person name="Alsmark U.C.M."/>
            <person name="Besteiro S."/>
            <person name="Sicheritz-Ponten T."/>
            <person name="Noel C.J."/>
            <person name="Dacks J.B."/>
            <person name="Foster P.G."/>
            <person name="Simillion C."/>
            <person name="Van de Peer Y."/>
            <person name="Miranda-Saavedra D."/>
            <person name="Barton G.J."/>
            <person name="Westrop G.D."/>
            <person name="Mueller S."/>
            <person name="Dessi D."/>
            <person name="Fiori P.L."/>
            <person name="Ren Q."/>
            <person name="Paulsen I."/>
            <person name="Zhang H."/>
            <person name="Bastida-Corcuera F.D."/>
            <person name="Simoes-Barbosa A."/>
            <person name="Brown M.T."/>
            <person name="Hayes R.D."/>
            <person name="Mukherjee M."/>
            <person name="Okumura C.Y."/>
            <person name="Schneider R."/>
            <person name="Smith A.J."/>
            <person name="Vanacova S."/>
            <person name="Villalvazo M."/>
            <person name="Haas B.J."/>
            <person name="Pertea M."/>
            <person name="Feldblyum T.V."/>
            <person name="Utterback T.R."/>
            <person name="Shu C.L."/>
            <person name="Osoegawa K."/>
            <person name="de Jong P.J."/>
            <person name="Hrdy I."/>
            <person name="Horvathova L."/>
            <person name="Zubacova Z."/>
            <person name="Dolezal P."/>
            <person name="Malik S.B."/>
            <person name="Logsdon J.M. Jr."/>
            <person name="Henze K."/>
            <person name="Gupta A."/>
            <person name="Wang C.C."/>
            <person name="Dunne R.L."/>
            <person name="Upcroft J.A."/>
            <person name="Upcroft P."/>
            <person name="White O."/>
            <person name="Salzberg S.L."/>
            <person name="Tang P."/>
            <person name="Chiu C.-H."/>
            <person name="Lee Y.-S."/>
            <person name="Embley T.M."/>
            <person name="Coombs G.H."/>
            <person name="Mottram J.C."/>
            <person name="Tachezy J."/>
            <person name="Fraser-Liggett C.M."/>
            <person name="Johnson P.J."/>
        </authorList>
    </citation>
    <scope>NUCLEOTIDE SEQUENCE [LARGE SCALE GENOMIC DNA]</scope>
    <source>
        <strain evidence="3">G3</strain>
    </source>
</reference>
<dbReference type="VEuPathDB" id="TrichDB:TVAG_385810"/>
<keyword evidence="4" id="KW-1185">Reference proteome</keyword>
<dbReference type="KEGG" id="tva:4746532"/>
<name>A2G1U5_TRIV3</name>
<dbReference type="RefSeq" id="XP_001301803.1">
    <property type="nucleotide sequence ID" value="XM_001301802.1"/>
</dbReference>
<feature type="domain" description="Myb-like" evidence="1">
    <location>
        <begin position="25"/>
        <end position="72"/>
    </location>
</feature>
<dbReference type="OrthoDB" id="2143914at2759"/>
<dbReference type="InParanoid" id="A2G1U5"/>
<evidence type="ECO:0000313" key="4">
    <source>
        <dbReference type="Proteomes" id="UP000001542"/>
    </source>
</evidence>
<evidence type="ECO:0000259" key="2">
    <source>
        <dbReference type="PROSITE" id="PS51294"/>
    </source>
</evidence>
<dbReference type="GO" id="GO:0000981">
    <property type="term" value="F:DNA-binding transcription factor activity, RNA polymerase II-specific"/>
    <property type="evidence" value="ECO:0000318"/>
    <property type="project" value="GO_Central"/>
</dbReference>
<organism evidence="3 4">
    <name type="scientific">Trichomonas vaginalis (strain ATCC PRA-98 / G3)</name>
    <dbReference type="NCBI Taxonomy" id="412133"/>
    <lineage>
        <taxon>Eukaryota</taxon>
        <taxon>Metamonada</taxon>
        <taxon>Parabasalia</taxon>
        <taxon>Trichomonadida</taxon>
        <taxon>Trichomonadidae</taxon>
        <taxon>Trichomonas</taxon>
    </lineage>
</organism>
<dbReference type="GO" id="GO:0006355">
    <property type="term" value="P:regulation of DNA-templated transcription"/>
    <property type="evidence" value="ECO:0000318"/>
    <property type="project" value="GO_Central"/>
</dbReference>
<dbReference type="Pfam" id="PF13921">
    <property type="entry name" value="Myb_DNA-bind_6"/>
    <property type="match status" value="1"/>
</dbReference>
<dbReference type="InterPro" id="IPR009057">
    <property type="entry name" value="Homeodomain-like_sf"/>
</dbReference>
<evidence type="ECO:0000259" key="1">
    <source>
        <dbReference type="PROSITE" id="PS50090"/>
    </source>
</evidence>
<dbReference type="Proteomes" id="UP000001542">
    <property type="component" value="Unassembled WGS sequence"/>
</dbReference>
<dbReference type="VEuPathDB" id="TrichDB:TVAGG3_0782370"/>
<dbReference type="GO" id="GO:0000978">
    <property type="term" value="F:RNA polymerase II cis-regulatory region sequence-specific DNA binding"/>
    <property type="evidence" value="ECO:0000318"/>
    <property type="project" value="GO_Central"/>
</dbReference>
<dbReference type="EMBL" id="DS114256">
    <property type="protein sequence ID" value="EAX88873.1"/>
    <property type="molecule type" value="Genomic_DNA"/>
</dbReference>
<dbReference type="PROSITE" id="PS50090">
    <property type="entry name" value="MYB_LIKE"/>
    <property type="match status" value="2"/>
</dbReference>
<dbReference type="PROSITE" id="PS51294">
    <property type="entry name" value="HTH_MYB"/>
    <property type="match status" value="2"/>
</dbReference>
<accession>A2G1U5</accession>
<protein>
    <submittedName>
        <fullName evidence="3">Myb-like DNA-binding domain containing protein</fullName>
    </submittedName>
</protein>
<feature type="domain" description="HTH myb-type" evidence="2">
    <location>
        <begin position="73"/>
        <end position="127"/>
    </location>
</feature>
<dbReference type="CDD" id="cd00167">
    <property type="entry name" value="SANT"/>
    <property type="match status" value="2"/>
</dbReference>
<evidence type="ECO:0000313" key="3">
    <source>
        <dbReference type="EMBL" id="EAX88873.1"/>
    </source>
</evidence>
<dbReference type="SMR" id="A2G1U5"/>
<dbReference type="InterPro" id="IPR050560">
    <property type="entry name" value="MYB_TF"/>
</dbReference>
<dbReference type="SMART" id="SM00717">
    <property type="entry name" value="SANT"/>
    <property type="match status" value="2"/>
</dbReference>
<gene>
    <name evidence="3" type="ORF">TVAG_385810</name>
</gene>
<dbReference type="PANTHER" id="PTHR45614">
    <property type="entry name" value="MYB PROTEIN-RELATED"/>
    <property type="match status" value="1"/>
</dbReference>
<keyword evidence="3" id="KW-0238">DNA-binding</keyword>
<dbReference type="eggNOG" id="KOG0048">
    <property type="taxonomic scope" value="Eukaryota"/>
</dbReference>
<reference evidence="3" key="1">
    <citation type="submission" date="2006-10" db="EMBL/GenBank/DDBJ databases">
        <authorList>
            <person name="Amadeo P."/>
            <person name="Zhao Q."/>
            <person name="Wortman J."/>
            <person name="Fraser-Liggett C."/>
            <person name="Carlton J."/>
        </authorList>
    </citation>
    <scope>NUCLEOTIDE SEQUENCE</scope>
    <source>
        <strain evidence="3">G3</strain>
    </source>
</reference>
<dbReference type="Gene3D" id="1.10.10.60">
    <property type="entry name" value="Homeodomain-like"/>
    <property type="match status" value="2"/>
</dbReference>